<organism evidence="1 2">
    <name type="scientific">Asbolus verrucosus</name>
    <name type="common">Desert ironclad beetle</name>
    <dbReference type="NCBI Taxonomy" id="1661398"/>
    <lineage>
        <taxon>Eukaryota</taxon>
        <taxon>Metazoa</taxon>
        <taxon>Ecdysozoa</taxon>
        <taxon>Arthropoda</taxon>
        <taxon>Hexapoda</taxon>
        <taxon>Insecta</taxon>
        <taxon>Pterygota</taxon>
        <taxon>Neoptera</taxon>
        <taxon>Endopterygota</taxon>
        <taxon>Coleoptera</taxon>
        <taxon>Polyphaga</taxon>
        <taxon>Cucujiformia</taxon>
        <taxon>Tenebrionidae</taxon>
        <taxon>Pimeliinae</taxon>
        <taxon>Asbolus</taxon>
    </lineage>
</organism>
<comment type="caution">
    <text evidence="1">The sequence shown here is derived from an EMBL/GenBank/DDBJ whole genome shotgun (WGS) entry which is preliminary data.</text>
</comment>
<sequence length="30" mass="3614">MATISDIAQARAYFIYRLLFYPNRKQPTHK</sequence>
<protein>
    <submittedName>
        <fullName evidence="1">Uncharacterized protein</fullName>
    </submittedName>
</protein>
<name>A0A482VZK7_ASBVE</name>
<dbReference type="Proteomes" id="UP000292052">
    <property type="component" value="Unassembled WGS sequence"/>
</dbReference>
<dbReference type="EMBL" id="QDEB01049053">
    <property type="protein sequence ID" value="RZC37818.1"/>
    <property type="molecule type" value="Genomic_DNA"/>
</dbReference>
<reference evidence="1 2" key="1">
    <citation type="submission" date="2017-03" db="EMBL/GenBank/DDBJ databases">
        <title>Genome of the blue death feigning beetle - Asbolus verrucosus.</title>
        <authorList>
            <person name="Rider S.D."/>
        </authorList>
    </citation>
    <scope>NUCLEOTIDE SEQUENCE [LARGE SCALE GENOMIC DNA]</scope>
    <source>
        <strain evidence="1">Butters</strain>
        <tissue evidence="1">Head and leg muscle</tissue>
    </source>
</reference>
<accession>A0A482VZK7</accession>
<dbReference type="AlphaFoldDB" id="A0A482VZK7"/>
<gene>
    <name evidence="1" type="ORF">BDFB_008251</name>
</gene>
<proteinExistence type="predicted"/>
<evidence type="ECO:0000313" key="2">
    <source>
        <dbReference type="Proteomes" id="UP000292052"/>
    </source>
</evidence>
<evidence type="ECO:0000313" key="1">
    <source>
        <dbReference type="EMBL" id="RZC37818.1"/>
    </source>
</evidence>
<keyword evidence="2" id="KW-1185">Reference proteome</keyword>